<protein>
    <submittedName>
        <fullName evidence="2">Pilus assembly protein</fullName>
    </submittedName>
</protein>
<dbReference type="AlphaFoldDB" id="A0A9X3ALJ6"/>
<dbReference type="RefSeq" id="WP_259962605.1">
    <property type="nucleotide sequence ID" value="NZ_JAOAMV010000005.1"/>
</dbReference>
<dbReference type="EMBL" id="JAOAMV010000005">
    <property type="protein sequence ID" value="MCT2559383.1"/>
    <property type="molecule type" value="Genomic_DNA"/>
</dbReference>
<dbReference type="Proteomes" id="UP001142648">
    <property type="component" value="Unassembled WGS sequence"/>
</dbReference>
<reference evidence="2" key="1">
    <citation type="submission" date="2022-09" db="EMBL/GenBank/DDBJ databases">
        <title>The genome sequence of Tsuneonella sp. YG55.</title>
        <authorList>
            <person name="Liu Y."/>
        </authorList>
    </citation>
    <scope>NUCLEOTIDE SEQUENCE</scope>
    <source>
        <strain evidence="2">YG55</strain>
    </source>
</reference>
<keyword evidence="3" id="KW-1185">Reference proteome</keyword>
<feature type="domain" description="TadE-like" evidence="1">
    <location>
        <begin position="12"/>
        <end position="54"/>
    </location>
</feature>
<evidence type="ECO:0000313" key="3">
    <source>
        <dbReference type="Proteomes" id="UP001142648"/>
    </source>
</evidence>
<dbReference type="InterPro" id="IPR012495">
    <property type="entry name" value="TadE-like_dom"/>
</dbReference>
<comment type="caution">
    <text evidence="2">The sequence shown here is derived from an EMBL/GenBank/DDBJ whole genome shotgun (WGS) entry which is preliminary data.</text>
</comment>
<evidence type="ECO:0000259" key="1">
    <source>
        <dbReference type="Pfam" id="PF07811"/>
    </source>
</evidence>
<proteinExistence type="predicted"/>
<dbReference type="Pfam" id="PF07811">
    <property type="entry name" value="TadE"/>
    <property type="match status" value="1"/>
</dbReference>
<evidence type="ECO:0000313" key="2">
    <source>
        <dbReference type="EMBL" id="MCT2559383.1"/>
    </source>
</evidence>
<name>A0A9X3ALJ6_9SPHN</name>
<accession>A0A9X3ALJ6</accession>
<organism evidence="2 3">
    <name type="scientific">Tsuneonella litorea</name>
    <dbReference type="NCBI Taxonomy" id="2976475"/>
    <lineage>
        <taxon>Bacteria</taxon>
        <taxon>Pseudomonadati</taxon>
        <taxon>Pseudomonadota</taxon>
        <taxon>Alphaproteobacteria</taxon>
        <taxon>Sphingomonadales</taxon>
        <taxon>Erythrobacteraceae</taxon>
        <taxon>Tsuneonella</taxon>
    </lineage>
</organism>
<gene>
    <name evidence="2" type="ORF">N0B51_10375</name>
</gene>
<sequence>MCALSFIRERSGTAAAELALCLPMMMALIFGSMEGGNYLLTEHKVIKGVRDGARYAGRLSFSNYDCASGTVVDSTARDNIIAVTRTGQIGTGGAVRVSGWDASEVSVTVSCDDTYANGLYRTYGTAPRVLVSTVVPYPSLLGLLGFDTRGAVVRAQAQAAVMGL</sequence>